<evidence type="ECO:0000259" key="9">
    <source>
        <dbReference type="Pfam" id="PF13515"/>
    </source>
</evidence>
<reference evidence="10 11" key="1">
    <citation type="submission" date="2019-05" db="EMBL/GenBank/DDBJ databases">
        <authorList>
            <person name="Qu J.-H."/>
        </authorList>
    </citation>
    <scope>NUCLEOTIDE SEQUENCE [LARGE SCALE GENOMIC DNA]</scope>
    <source>
        <strain evidence="10 11">NS28</strain>
    </source>
</reference>
<dbReference type="InterPro" id="IPR049453">
    <property type="entry name" value="Memb_transporter_dom"/>
</dbReference>
<feature type="transmembrane region" description="Helical" evidence="7">
    <location>
        <begin position="520"/>
        <end position="541"/>
    </location>
</feature>
<name>A0A5M8QD08_9BACT</name>
<protein>
    <submittedName>
        <fullName evidence="10">FUSC family protein</fullName>
    </submittedName>
</protein>
<feature type="domain" description="Integral membrane protein YccS N-terminal" evidence="8">
    <location>
        <begin position="69"/>
        <end position="345"/>
    </location>
</feature>
<sequence length="760" mass="87088">MNYLDEFKKFISSHYLSTGVRLTLGAVIPSLIFQHYGILGDMIAFPLGTLLIGGTDNPGPYHRRRNSLLIAIITCFAVALTTGLLRHIHFIIFAEIILFGMFFSLVGVYGNRVNSIGLIALLVFVFNIDDHLSGDMVLKTALIFSAGGIWYFILFMVLQTLRPYKLIQQLLGENFVELGKLLSIKADYYLANPDYDDLFSRMIHQQVILRENHENLREILFKTREIVTESTNKSRVLMLMFLDSIDLFERILNSQQNYINLHRAFDHSKILRLFGTYIQWLSAEIQQIGIAVQSGFPSHPKHDLDEAFNKCQQAFQRMRKDSMTHDNLEDFMMLRQILNSLQDVTERIKKLHRATTYDTEVSQDYSLIVTTENFIPKQEYHPRLLLDNLSLKSSHFRHAVRITLGLLIGYTVSLFFELGHGYWILLTIVVILKPAFSITKQRNLHRIGGTIVGVVSGFLFLYLIHDGTALFIIMLISMIMAYSFLKINYFIASTGITLYVIISFNFLNPQHITPLLKERVLDTIIGSVIAYLISSYVLPVWEHSQINQYIRAALNANRRYFDIVAAKFTGKQLDINEFKLLRKDAIIAMANLSDNFQKMLSEPKRRQLHMEEYHQFVATSYMLTSYIASLSTYAQTLEYAEFAAEFEMMIQQIDRQLQTAADLLDGQASGNSEIARESLPQNQKLIELLAMRKKEIKEMGIEKADQSPARKMLSDLKTINGLFELISTITIDEIKILQKISSAKAKMAANIDLENQSKPV</sequence>
<dbReference type="Proteomes" id="UP000323994">
    <property type="component" value="Unassembled WGS sequence"/>
</dbReference>
<evidence type="ECO:0000313" key="11">
    <source>
        <dbReference type="Proteomes" id="UP000323994"/>
    </source>
</evidence>
<keyword evidence="11" id="KW-1185">Reference proteome</keyword>
<evidence type="ECO:0000256" key="2">
    <source>
        <dbReference type="ARBA" id="ARBA00022475"/>
    </source>
</evidence>
<feature type="domain" description="Integral membrane bound transporter" evidence="9">
    <location>
        <begin position="410"/>
        <end position="532"/>
    </location>
</feature>
<keyword evidence="3 7" id="KW-0812">Transmembrane</keyword>
<organism evidence="10 11">
    <name type="scientific">Dyadobacter flavalbus</name>
    <dbReference type="NCBI Taxonomy" id="2579942"/>
    <lineage>
        <taxon>Bacteria</taxon>
        <taxon>Pseudomonadati</taxon>
        <taxon>Bacteroidota</taxon>
        <taxon>Cytophagia</taxon>
        <taxon>Cytophagales</taxon>
        <taxon>Spirosomataceae</taxon>
        <taxon>Dyadobacter</taxon>
    </lineage>
</organism>
<comment type="similarity">
    <text evidence="6">Belongs to the YccS/YhfK family.</text>
</comment>
<evidence type="ECO:0000313" key="10">
    <source>
        <dbReference type="EMBL" id="KAA6432790.1"/>
    </source>
</evidence>
<evidence type="ECO:0000256" key="5">
    <source>
        <dbReference type="ARBA" id="ARBA00023136"/>
    </source>
</evidence>
<feature type="transmembrane region" description="Helical" evidence="7">
    <location>
        <begin position="38"/>
        <end position="55"/>
    </location>
</feature>
<dbReference type="RefSeq" id="WP_139014520.1">
    <property type="nucleotide sequence ID" value="NZ_VBSN01000071.1"/>
</dbReference>
<dbReference type="InterPro" id="IPR032692">
    <property type="entry name" value="YccS_N"/>
</dbReference>
<keyword evidence="2" id="KW-1003">Cell membrane</keyword>
<accession>A0A5M8QD08</accession>
<dbReference type="PANTHER" id="PTHR30509:SF9">
    <property type="entry name" value="MULTIDRUG RESISTANCE PROTEIN MDTO"/>
    <property type="match status" value="1"/>
</dbReference>
<proteinExistence type="inferred from homology"/>
<evidence type="ECO:0000256" key="6">
    <source>
        <dbReference type="ARBA" id="ARBA00043993"/>
    </source>
</evidence>
<evidence type="ECO:0000256" key="7">
    <source>
        <dbReference type="SAM" id="Phobius"/>
    </source>
</evidence>
<comment type="subcellular location">
    <subcellularLocation>
        <location evidence="1">Cell membrane</location>
        <topology evidence="1">Multi-pass membrane protein</topology>
    </subcellularLocation>
</comment>
<comment type="caution">
    <text evidence="10">The sequence shown here is derived from an EMBL/GenBank/DDBJ whole genome shotgun (WGS) entry which is preliminary data.</text>
</comment>
<feature type="transmembrane region" description="Helical" evidence="7">
    <location>
        <begin position="67"/>
        <end position="85"/>
    </location>
</feature>
<dbReference type="OrthoDB" id="8670769at2"/>
<keyword evidence="5 7" id="KW-0472">Membrane</keyword>
<evidence type="ECO:0000259" key="8">
    <source>
        <dbReference type="Pfam" id="PF12805"/>
    </source>
</evidence>
<feature type="transmembrane region" description="Helical" evidence="7">
    <location>
        <begin position="140"/>
        <end position="158"/>
    </location>
</feature>
<gene>
    <name evidence="10" type="ORF">FEM33_24075</name>
</gene>
<dbReference type="EMBL" id="VBSN01000071">
    <property type="protein sequence ID" value="KAA6432790.1"/>
    <property type="molecule type" value="Genomic_DNA"/>
</dbReference>
<dbReference type="GO" id="GO:0005886">
    <property type="term" value="C:plasma membrane"/>
    <property type="evidence" value="ECO:0007669"/>
    <property type="project" value="UniProtKB-SubCell"/>
</dbReference>
<feature type="transmembrane region" description="Helical" evidence="7">
    <location>
        <begin position="451"/>
        <end position="481"/>
    </location>
</feature>
<dbReference type="Pfam" id="PF12805">
    <property type="entry name" value="FUSC-like"/>
    <property type="match status" value="1"/>
</dbReference>
<evidence type="ECO:0000256" key="3">
    <source>
        <dbReference type="ARBA" id="ARBA00022692"/>
    </source>
</evidence>
<dbReference type="AlphaFoldDB" id="A0A5M8QD08"/>
<dbReference type="PANTHER" id="PTHR30509">
    <property type="entry name" value="P-HYDROXYBENZOIC ACID EFFLUX PUMP SUBUNIT-RELATED"/>
    <property type="match status" value="1"/>
</dbReference>
<evidence type="ECO:0000256" key="1">
    <source>
        <dbReference type="ARBA" id="ARBA00004651"/>
    </source>
</evidence>
<feature type="transmembrane region" description="Helical" evidence="7">
    <location>
        <begin position="487"/>
        <end position="508"/>
    </location>
</feature>
<feature type="transmembrane region" description="Helical" evidence="7">
    <location>
        <begin position="91"/>
        <end position="109"/>
    </location>
</feature>
<dbReference type="Pfam" id="PF13515">
    <property type="entry name" value="FUSC_2"/>
    <property type="match status" value="1"/>
</dbReference>
<keyword evidence="4 7" id="KW-1133">Transmembrane helix</keyword>
<evidence type="ECO:0000256" key="4">
    <source>
        <dbReference type="ARBA" id="ARBA00022989"/>
    </source>
</evidence>